<evidence type="ECO:0000256" key="2">
    <source>
        <dbReference type="ARBA" id="ARBA00022729"/>
    </source>
</evidence>
<evidence type="ECO:0000313" key="4">
    <source>
        <dbReference type="EMBL" id="SDW55748.1"/>
    </source>
</evidence>
<dbReference type="RefSeq" id="WP_091811952.1">
    <property type="nucleotide sequence ID" value="NZ_FNNE01000003.1"/>
</dbReference>
<dbReference type="Gene3D" id="3.20.20.370">
    <property type="entry name" value="Glycoside hydrolase/deacetylase"/>
    <property type="match status" value="1"/>
</dbReference>
<dbReference type="GO" id="GO:0005975">
    <property type="term" value="P:carbohydrate metabolic process"/>
    <property type="evidence" value="ECO:0007669"/>
    <property type="project" value="InterPro"/>
</dbReference>
<gene>
    <name evidence="4" type="ORF">SAMN04487960_103114</name>
</gene>
<dbReference type="InterPro" id="IPR002509">
    <property type="entry name" value="NODB_dom"/>
</dbReference>
<evidence type="ECO:0000256" key="1">
    <source>
        <dbReference type="ARBA" id="ARBA00004613"/>
    </source>
</evidence>
<dbReference type="Proteomes" id="UP000199675">
    <property type="component" value="Unassembled WGS sequence"/>
</dbReference>
<dbReference type="PANTHER" id="PTHR34216">
    <property type="match status" value="1"/>
</dbReference>
<accession>A0A1H2UIJ5</accession>
<reference evidence="4 5" key="1">
    <citation type="submission" date="2016-10" db="EMBL/GenBank/DDBJ databases">
        <authorList>
            <person name="de Groot N.N."/>
        </authorList>
    </citation>
    <scope>NUCLEOTIDE SEQUENCE [LARGE SCALE GENOMIC DNA]</scope>
    <source>
        <strain evidence="4 5">CGMCC 1.7059</strain>
    </source>
</reference>
<name>A0A1H2UIJ5_9GAMM</name>
<feature type="domain" description="NodB homology" evidence="3">
    <location>
        <begin position="82"/>
        <end position="285"/>
    </location>
</feature>
<dbReference type="SUPFAM" id="SSF88713">
    <property type="entry name" value="Glycoside hydrolase/deacetylase"/>
    <property type="match status" value="1"/>
</dbReference>
<keyword evidence="2" id="KW-0732">Signal</keyword>
<dbReference type="InterPro" id="IPR051398">
    <property type="entry name" value="Polysacch_Deacetylase"/>
</dbReference>
<dbReference type="PROSITE" id="PS51677">
    <property type="entry name" value="NODB"/>
    <property type="match status" value="1"/>
</dbReference>
<dbReference type="OrthoDB" id="9814639at2"/>
<dbReference type="STRING" id="488533.SAMN04487960_103114"/>
<protein>
    <submittedName>
        <fullName evidence="4">Polysaccharide deacetylase</fullName>
    </submittedName>
</protein>
<dbReference type="GO" id="GO:0016810">
    <property type="term" value="F:hydrolase activity, acting on carbon-nitrogen (but not peptide) bonds"/>
    <property type="evidence" value="ECO:0007669"/>
    <property type="project" value="InterPro"/>
</dbReference>
<dbReference type="AlphaFoldDB" id="A0A1H2UIJ5"/>
<evidence type="ECO:0000259" key="3">
    <source>
        <dbReference type="PROSITE" id="PS51677"/>
    </source>
</evidence>
<dbReference type="InterPro" id="IPR011330">
    <property type="entry name" value="Glyco_hydro/deAcase_b/a-brl"/>
</dbReference>
<sequence length="345" mass="38159">MTPSYTRQMMAFFLCLLFAGVCRADLVILQYHHVSDATPPSTSTSQSLFRAQLDMIAELDLEVVPLETGSRAALRGELNDSQQLAITFDDAYRSVLTNAVPLLLERNLPFTIFVNTDSVGHQGYLNWQQLTELNAQTLVTIANHSADHSHLVRRPEESATSWKARVSASLDNAQAALKQHLGTDVAMIAYPYGEFSAELEQLVAERGWYGYGQQSGAVGVSSVATRLPRFPMATGFGQLTSLKDKLLSKAFPIDASHLPDSPITANPPTLSLTLPQHFDQNLLTCFASGHGRISVAADEDWQQVSVRAPQPFSSRRFRYNCTYPAGNGRYFWLSQSWLDLSQAED</sequence>
<proteinExistence type="predicted"/>
<comment type="subcellular location">
    <subcellularLocation>
        <location evidence="1">Secreted</location>
    </subcellularLocation>
</comment>
<evidence type="ECO:0000313" key="5">
    <source>
        <dbReference type="Proteomes" id="UP000199675"/>
    </source>
</evidence>
<dbReference type="CDD" id="cd10973">
    <property type="entry name" value="CE4_DAC_u4_5s"/>
    <property type="match status" value="1"/>
</dbReference>
<dbReference type="PANTHER" id="PTHR34216:SF3">
    <property type="entry name" value="POLY-BETA-1,6-N-ACETYL-D-GLUCOSAMINE N-DEACETYLASE"/>
    <property type="match status" value="1"/>
</dbReference>
<keyword evidence="5" id="KW-1185">Reference proteome</keyword>
<dbReference type="Pfam" id="PF01522">
    <property type="entry name" value="Polysacc_deac_1"/>
    <property type="match status" value="1"/>
</dbReference>
<organism evidence="4 5">
    <name type="scientific">Marinobacter mobilis</name>
    <dbReference type="NCBI Taxonomy" id="488533"/>
    <lineage>
        <taxon>Bacteria</taxon>
        <taxon>Pseudomonadati</taxon>
        <taxon>Pseudomonadota</taxon>
        <taxon>Gammaproteobacteria</taxon>
        <taxon>Pseudomonadales</taxon>
        <taxon>Marinobacteraceae</taxon>
        <taxon>Marinobacter</taxon>
    </lineage>
</organism>
<dbReference type="EMBL" id="FNNE01000003">
    <property type="protein sequence ID" value="SDW55748.1"/>
    <property type="molecule type" value="Genomic_DNA"/>
</dbReference>
<dbReference type="GO" id="GO:0005576">
    <property type="term" value="C:extracellular region"/>
    <property type="evidence" value="ECO:0007669"/>
    <property type="project" value="UniProtKB-SubCell"/>
</dbReference>